<name>A0A7J6Y6V0_TRYCR</name>
<keyword evidence="2" id="KW-1133">Transmembrane helix</keyword>
<comment type="caution">
    <text evidence="3">The sequence shown here is derived from an EMBL/GenBank/DDBJ whole genome shotgun (WGS) entry which is preliminary data.</text>
</comment>
<dbReference type="VEuPathDB" id="TriTrypDB:ECC02_004463"/>
<protein>
    <submittedName>
        <fullName evidence="3">Putative trans-sialidase</fullName>
    </submittedName>
</protein>
<gene>
    <name evidence="3" type="ORF">ECC02_004463</name>
</gene>
<reference evidence="3 4" key="1">
    <citation type="journal article" date="2019" name="Genome Biol. Evol.">
        <title>Nanopore Sequencing Significantly Improves Genome Assembly of the Protozoan Parasite Trypanosoma cruzi.</title>
        <authorList>
            <person name="Diaz-Viraque F."/>
            <person name="Pita S."/>
            <person name="Greif G."/>
            <person name="de Souza R.C.M."/>
            <person name="Iraola G."/>
            <person name="Robello C."/>
        </authorList>
    </citation>
    <scope>NUCLEOTIDE SEQUENCE [LARGE SCALE GENOMIC DNA]</scope>
    <source>
        <strain evidence="3 4">Berenice</strain>
    </source>
</reference>
<dbReference type="AlphaFoldDB" id="A0A7J6Y6V0"/>
<feature type="transmembrane region" description="Helical" evidence="2">
    <location>
        <begin position="12"/>
        <end position="35"/>
    </location>
</feature>
<proteinExistence type="predicted"/>
<feature type="transmembrane region" description="Helical" evidence="2">
    <location>
        <begin position="41"/>
        <end position="66"/>
    </location>
</feature>
<dbReference type="EMBL" id="JABDHM010000027">
    <property type="protein sequence ID" value="KAF5222427.1"/>
    <property type="molecule type" value="Genomic_DNA"/>
</dbReference>
<feature type="compositionally biased region" description="Polar residues" evidence="1">
    <location>
        <begin position="277"/>
        <end position="286"/>
    </location>
</feature>
<feature type="compositionally biased region" description="Low complexity" evidence="1">
    <location>
        <begin position="341"/>
        <end position="384"/>
    </location>
</feature>
<organism evidence="3 4">
    <name type="scientific">Trypanosoma cruzi</name>
    <dbReference type="NCBI Taxonomy" id="5693"/>
    <lineage>
        <taxon>Eukaryota</taxon>
        <taxon>Discoba</taxon>
        <taxon>Euglenozoa</taxon>
        <taxon>Kinetoplastea</taxon>
        <taxon>Metakinetoplastina</taxon>
        <taxon>Trypanosomatida</taxon>
        <taxon>Trypanosomatidae</taxon>
        <taxon>Trypanosoma</taxon>
        <taxon>Schizotrypanum</taxon>
    </lineage>
</organism>
<evidence type="ECO:0000313" key="4">
    <source>
        <dbReference type="Proteomes" id="UP000583944"/>
    </source>
</evidence>
<feature type="compositionally biased region" description="Polar residues" evidence="1">
    <location>
        <begin position="304"/>
        <end position="335"/>
    </location>
</feature>
<accession>A0A7J6Y6V0</accession>
<evidence type="ECO:0000256" key="2">
    <source>
        <dbReference type="SAM" id="Phobius"/>
    </source>
</evidence>
<dbReference type="Pfam" id="PF01456">
    <property type="entry name" value="Mucin"/>
    <property type="match status" value="2"/>
</dbReference>
<dbReference type="InterPro" id="IPR000458">
    <property type="entry name" value="Tryp_mucin"/>
</dbReference>
<keyword evidence="2" id="KW-0472">Membrane</keyword>
<evidence type="ECO:0000313" key="3">
    <source>
        <dbReference type="EMBL" id="KAF5222427.1"/>
    </source>
</evidence>
<sequence length="420" mass="43188">MQTPSTLQKETRINGCFIPFLALDFACAAAAVVAALPVDQQSTWCAVISAFSMVTLLLCCCVRCIYSRVCVRTLREGCRHDGPLSPYVHAVEPCVPLLFASPFSICVLVLRQGCVWCVPAAVDWSVCRAWCAAYGACLAAALSSFVCLPSVCVCRTSRLPCCSPCPSLCRSAPHHRTTTLTMTTCRLLCALFLLALCCCPSVCVTATGEDQDANSPSLSRALPQVAGVPGPANTSTTSSSTGMTDALARPQNPDGKGQASDTRTDTARGTGGVADTLGNSDPTSPASDIEQGKGGSGRSGSSGTAADTVQKNGDNGATESKSGNNPSTDQTNTIADDSAEKTTATTTTTTTTTTTKAPSTTTTATAAPEASSTTTTEAPTTTTTRAPSRLREIDGSLSSSAWVCAPLLLAVSALAYTTLG</sequence>
<feature type="region of interest" description="Disordered" evidence="1">
    <location>
        <begin position="210"/>
        <end position="387"/>
    </location>
</feature>
<evidence type="ECO:0000256" key="1">
    <source>
        <dbReference type="SAM" id="MobiDB-lite"/>
    </source>
</evidence>
<keyword evidence="2" id="KW-0812">Transmembrane</keyword>
<dbReference type="Proteomes" id="UP000583944">
    <property type="component" value="Unassembled WGS sequence"/>
</dbReference>